<dbReference type="Proteomes" id="UP001595908">
    <property type="component" value="Unassembled WGS sequence"/>
</dbReference>
<sequence>MAVAGTDQASWNRSLRALFGEGMVAAVGARRRDDWRLDALDAMQLKSDDPRKWLNSATAPGGQRYGAGPENPFIAVTPGDFDSAFPVSRRGAEQVMVTLQSEWSHLEGIPGFAEQEAELIAHAAVLSGRFGSDALFFTNVSAARENPHADMFDHGGAYEGFSGHVFDCGVIAVSATEVGIFWGFTVD</sequence>
<dbReference type="GeneID" id="31235782"/>
<gene>
    <name evidence="1" type="ORF">ACFPL4_29715</name>
</gene>
<comment type="caution">
    <text evidence="1">The sequence shown here is derived from an EMBL/GenBank/DDBJ whole genome shotgun (WGS) entry which is preliminary data.</text>
</comment>
<protein>
    <submittedName>
        <fullName evidence="1">Uncharacterized protein</fullName>
    </submittedName>
</protein>
<dbReference type="EMBL" id="JBHSJE010000011">
    <property type="protein sequence ID" value="MFC4982475.1"/>
    <property type="molecule type" value="Genomic_DNA"/>
</dbReference>
<reference evidence="2" key="1">
    <citation type="journal article" date="2019" name="Int. J. Syst. Evol. Microbiol.">
        <title>The Global Catalogue of Microorganisms (GCM) 10K type strain sequencing project: providing services to taxonomists for standard genome sequencing and annotation.</title>
        <authorList>
            <consortium name="The Broad Institute Genomics Platform"/>
            <consortium name="The Broad Institute Genome Sequencing Center for Infectious Disease"/>
            <person name="Wu L."/>
            <person name="Ma J."/>
        </authorList>
    </citation>
    <scope>NUCLEOTIDE SEQUENCE [LARGE SCALE GENOMIC DNA]</scope>
    <source>
        <strain evidence="2">ICMP 257</strain>
    </source>
</reference>
<organism evidence="1 2">
    <name type="scientific">Streptomyces atroolivaceus</name>
    <dbReference type="NCBI Taxonomy" id="66869"/>
    <lineage>
        <taxon>Bacteria</taxon>
        <taxon>Bacillati</taxon>
        <taxon>Actinomycetota</taxon>
        <taxon>Actinomycetes</taxon>
        <taxon>Kitasatosporales</taxon>
        <taxon>Streptomycetaceae</taxon>
        <taxon>Streptomyces</taxon>
    </lineage>
</organism>
<evidence type="ECO:0000313" key="1">
    <source>
        <dbReference type="EMBL" id="MFC4982475.1"/>
    </source>
</evidence>
<evidence type="ECO:0000313" key="2">
    <source>
        <dbReference type="Proteomes" id="UP001595908"/>
    </source>
</evidence>
<name>A0ABV9VH35_STRAZ</name>
<dbReference type="RefSeq" id="WP_033303699.1">
    <property type="nucleotide sequence ID" value="NZ_JBHSJE010000011.1"/>
</dbReference>
<proteinExistence type="predicted"/>
<keyword evidence="2" id="KW-1185">Reference proteome</keyword>
<accession>A0ABV9VH35</accession>